<protein>
    <submittedName>
        <fullName evidence="10">KpsF/GutQ family sugar-phosphate isomerase</fullName>
    </submittedName>
</protein>
<dbReference type="Pfam" id="PF01380">
    <property type="entry name" value="SIS"/>
    <property type="match status" value="1"/>
</dbReference>
<evidence type="ECO:0000256" key="7">
    <source>
        <dbReference type="PROSITE-ProRule" id="PRU00703"/>
    </source>
</evidence>
<dbReference type="InterPro" id="IPR001347">
    <property type="entry name" value="SIS_dom"/>
</dbReference>
<dbReference type="NCBIfam" id="TIGR00393">
    <property type="entry name" value="kpsF"/>
    <property type="match status" value="1"/>
</dbReference>
<keyword evidence="5" id="KW-0862">Zinc</keyword>
<dbReference type="RefSeq" id="WP_135871795.1">
    <property type="nucleotide sequence ID" value="NZ_SRSC01000004.1"/>
</dbReference>
<keyword evidence="10" id="KW-0413">Isomerase</keyword>
<dbReference type="GO" id="GO:0019146">
    <property type="term" value="F:arabinose-5-phosphate isomerase activity"/>
    <property type="evidence" value="ECO:0007669"/>
    <property type="project" value="UniProtKB-ARBA"/>
</dbReference>
<evidence type="ECO:0000256" key="5">
    <source>
        <dbReference type="PIRSR" id="PIRSR004692-2"/>
    </source>
</evidence>
<reference evidence="10 11" key="1">
    <citation type="submission" date="2019-04" db="EMBL/GenBank/DDBJ databases">
        <title>Geobacter oryzae sp. nov., ferric-reducing bacteria isolated from paddy soil.</title>
        <authorList>
            <person name="Xu Z."/>
            <person name="Masuda Y."/>
            <person name="Itoh H."/>
            <person name="Senoo K."/>
        </authorList>
    </citation>
    <scope>NUCLEOTIDE SEQUENCE [LARGE SCALE GENOMIC DNA]</scope>
    <source>
        <strain evidence="10 11">Red111</strain>
    </source>
</reference>
<dbReference type="Gene3D" id="3.10.580.10">
    <property type="entry name" value="CBS-domain"/>
    <property type="match status" value="1"/>
</dbReference>
<dbReference type="CDD" id="cd05014">
    <property type="entry name" value="SIS_Kpsf"/>
    <property type="match status" value="1"/>
</dbReference>
<evidence type="ECO:0000256" key="2">
    <source>
        <dbReference type="ARBA" id="ARBA00022737"/>
    </source>
</evidence>
<keyword evidence="3 7" id="KW-0129">CBS domain</keyword>
<dbReference type="PROSITE" id="PS51371">
    <property type="entry name" value="CBS"/>
    <property type="match status" value="2"/>
</dbReference>
<dbReference type="InterPro" id="IPR004800">
    <property type="entry name" value="KdsD/KpsF-type"/>
</dbReference>
<dbReference type="InterPro" id="IPR000644">
    <property type="entry name" value="CBS_dom"/>
</dbReference>
<feature type="site" description="Catalytically relevant" evidence="6">
    <location>
        <position position="183"/>
    </location>
</feature>
<accession>A0A4S1CB99</accession>
<name>A0A4S1CB99_9BACT</name>
<organism evidence="10 11">
    <name type="scientific">Geomonas terrae</name>
    <dbReference type="NCBI Taxonomy" id="2562681"/>
    <lineage>
        <taxon>Bacteria</taxon>
        <taxon>Pseudomonadati</taxon>
        <taxon>Thermodesulfobacteriota</taxon>
        <taxon>Desulfuromonadia</taxon>
        <taxon>Geobacterales</taxon>
        <taxon>Geobacteraceae</taxon>
        <taxon>Geomonas</taxon>
    </lineage>
</organism>
<keyword evidence="11" id="KW-1185">Reference proteome</keyword>
<evidence type="ECO:0000259" key="8">
    <source>
        <dbReference type="PROSITE" id="PS51371"/>
    </source>
</evidence>
<evidence type="ECO:0000256" key="1">
    <source>
        <dbReference type="ARBA" id="ARBA00008165"/>
    </source>
</evidence>
<proteinExistence type="inferred from homology"/>
<dbReference type="Gene3D" id="3.40.50.10490">
    <property type="entry name" value="Glucose-6-phosphate isomerase like protein, domain 1"/>
    <property type="match status" value="1"/>
</dbReference>
<dbReference type="InterPro" id="IPR050986">
    <property type="entry name" value="GutQ/KpsF_isomerases"/>
</dbReference>
<dbReference type="PIRSF" id="PIRSF004692">
    <property type="entry name" value="KdsD_KpsF"/>
    <property type="match status" value="1"/>
</dbReference>
<feature type="domain" description="CBS" evidence="8">
    <location>
        <begin position="267"/>
        <end position="321"/>
    </location>
</feature>
<comment type="similarity">
    <text evidence="1 4">Belongs to the SIS family. GutQ/KpsF subfamily.</text>
</comment>
<evidence type="ECO:0000259" key="9">
    <source>
        <dbReference type="PROSITE" id="PS51464"/>
    </source>
</evidence>
<comment type="caution">
    <text evidence="10">The sequence shown here is derived from an EMBL/GenBank/DDBJ whole genome shotgun (WGS) entry which is preliminary data.</text>
</comment>
<dbReference type="PANTHER" id="PTHR42745:SF1">
    <property type="entry name" value="ARABINOSE 5-PHOSPHATE ISOMERASE KDSD"/>
    <property type="match status" value="1"/>
</dbReference>
<dbReference type="InterPro" id="IPR046342">
    <property type="entry name" value="CBS_dom_sf"/>
</dbReference>
<dbReference type="PANTHER" id="PTHR42745">
    <property type="match status" value="1"/>
</dbReference>
<dbReference type="CDD" id="cd04604">
    <property type="entry name" value="CBS_pair_SIS_assoc"/>
    <property type="match status" value="1"/>
</dbReference>
<dbReference type="PROSITE" id="PS51464">
    <property type="entry name" value="SIS"/>
    <property type="match status" value="1"/>
</dbReference>
<feature type="site" description="Catalytically relevant" evidence="6">
    <location>
        <position position="101"/>
    </location>
</feature>
<keyword evidence="2" id="KW-0677">Repeat</keyword>
<feature type="domain" description="SIS" evidence="9">
    <location>
        <begin position="31"/>
        <end position="174"/>
    </location>
</feature>
<dbReference type="GO" id="GO:0005975">
    <property type="term" value="P:carbohydrate metabolic process"/>
    <property type="evidence" value="ECO:0007669"/>
    <property type="project" value="InterPro"/>
</dbReference>
<feature type="domain" description="CBS" evidence="8">
    <location>
        <begin position="200"/>
        <end position="258"/>
    </location>
</feature>
<feature type="site" description="Catalytically relevant" evidence="6">
    <location>
        <position position="49"/>
    </location>
</feature>
<evidence type="ECO:0000256" key="3">
    <source>
        <dbReference type="ARBA" id="ARBA00023122"/>
    </source>
</evidence>
<evidence type="ECO:0000313" key="10">
    <source>
        <dbReference type="EMBL" id="TGU70609.1"/>
    </source>
</evidence>
<dbReference type="InterPro" id="IPR035474">
    <property type="entry name" value="SIS_Kpsf"/>
</dbReference>
<dbReference type="FunFam" id="3.40.50.10490:FF:000011">
    <property type="entry name" value="Arabinose 5-phosphate isomerase"/>
    <property type="match status" value="1"/>
</dbReference>
<feature type="binding site" evidence="5">
    <location>
        <position position="72"/>
    </location>
    <ligand>
        <name>Zn(2+)</name>
        <dbReference type="ChEBI" id="CHEBI:29105"/>
    </ligand>
</feature>
<dbReference type="GO" id="GO:0046872">
    <property type="term" value="F:metal ion binding"/>
    <property type="evidence" value="ECO:0007669"/>
    <property type="project" value="UniProtKB-KW"/>
</dbReference>
<dbReference type="EMBL" id="SRSC01000004">
    <property type="protein sequence ID" value="TGU70609.1"/>
    <property type="molecule type" value="Genomic_DNA"/>
</dbReference>
<dbReference type="SUPFAM" id="SSF53697">
    <property type="entry name" value="SIS domain"/>
    <property type="match status" value="1"/>
</dbReference>
<dbReference type="GO" id="GO:0097367">
    <property type="term" value="F:carbohydrate derivative binding"/>
    <property type="evidence" value="ECO:0007669"/>
    <property type="project" value="InterPro"/>
</dbReference>
<dbReference type="InterPro" id="IPR046348">
    <property type="entry name" value="SIS_dom_sf"/>
</dbReference>
<evidence type="ECO:0000256" key="6">
    <source>
        <dbReference type="PIRSR" id="PIRSR004692-3"/>
    </source>
</evidence>
<keyword evidence="5" id="KW-0479">Metal-binding</keyword>
<dbReference type="Proteomes" id="UP000306416">
    <property type="component" value="Unassembled WGS sequence"/>
</dbReference>
<evidence type="ECO:0000256" key="4">
    <source>
        <dbReference type="PIRNR" id="PIRNR004692"/>
    </source>
</evidence>
<feature type="site" description="Catalytically relevant" evidence="6">
    <location>
        <position position="142"/>
    </location>
</feature>
<gene>
    <name evidence="10" type="ORF">E4633_16535</name>
</gene>
<dbReference type="Pfam" id="PF00571">
    <property type="entry name" value="CBS"/>
    <property type="match status" value="2"/>
</dbReference>
<evidence type="ECO:0000313" key="11">
    <source>
        <dbReference type="Proteomes" id="UP000306416"/>
    </source>
</evidence>
<dbReference type="AlphaFoldDB" id="A0A4S1CB99"/>
<dbReference type="GO" id="GO:1901135">
    <property type="term" value="P:carbohydrate derivative metabolic process"/>
    <property type="evidence" value="ECO:0007669"/>
    <property type="project" value="InterPro"/>
</dbReference>
<sequence>MILEEAKRVIRVEAEALLNLESSIDQAFEQAVQMILNTQGRVVVTGMGKSGLIGQKIASTMASTGTPAFFLHPAEGIHGDLGMIMKGDVVIAISNSGETDEVVRILPIIKRLGASLIAMAGNPNSTLAKSGDIFLDISVKEEACPLGLAPTASTTVTLAMGDAIAVALLVSRGFRAEDFAMFHPGGALGRRLLLKVEDIMHSGEGLPLVAADTLMREALFTITSKGLGITGVTSADGALIGVITDGDLRRALSKGLDIINLPASDLMKAGPKRIRRDELAARALQQMEQYSITSLFVFADDEDTKPVGIVHLHDLLKAGIA</sequence>